<dbReference type="SUPFAM" id="SSF53254">
    <property type="entry name" value="Phosphoglycerate mutase-like"/>
    <property type="match status" value="1"/>
</dbReference>
<dbReference type="Gene3D" id="3.40.50.1240">
    <property type="entry name" value="Phosphoglycerate mutase-like"/>
    <property type="match status" value="1"/>
</dbReference>
<evidence type="ECO:0000313" key="1">
    <source>
        <dbReference type="EMBL" id="OHA92545.1"/>
    </source>
</evidence>
<accession>A0A1G2T5I7</accession>
<dbReference type="AlphaFoldDB" id="A0A1G2T5I7"/>
<gene>
    <name evidence="1" type="ORF">A2W58_00910</name>
</gene>
<dbReference type="InterPro" id="IPR029033">
    <property type="entry name" value="His_PPase_superfam"/>
</dbReference>
<name>A0A1G2T5I7_9BACT</name>
<dbReference type="CDD" id="cd07067">
    <property type="entry name" value="HP_PGM_like"/>
    <property type="match status" value="1"/>
</dbReference>
<protein>
    <recommendedName>
        <fullName evidence="3">Histidine phosphatase family protein</fullName>
    </recommendedName>
</protein>
<evidence type="ECO:0000313" key="2">
    <source>
        <dbReference type="Proteomes" id="UP000179264"/>
    </source>
</evidence>
<reference evidence="1 2" key="1">
    <citation type="journal article" date="2016" name="Nat. Commun.">
        <title>Thousands of microbial genomes shed light on interconnected biogeochemical processes in an aquifer system.</title>
        <authorList>
            <person name="Anantharaman K."/>
            <person name="Brown C.T."/>
            <person name="Hug L.A."/>
            <person name="Sharon I."/>
            <person name="Castelle C.J."/>
            <person name="Probst A.J."/>
            <person name="Thomas B.C."/>
            <person name="Singh A."/>
            <person name="Wilkins M.J."/>
            <person name="Karaoz U."/>
            <person name="Brodie E.L."/>
            <person name="Williams K.H."/>
            <person name="Hubbard S.S."/>
            <person name="Banfield J.F."/>
        </authorList>
    </citation>
    <scope>NUCLEOTIDE SEQUENCE [LARGE SCALE GENOMIC DNA]</scope>
</reference>
<dbReference type="EMBL" id="MHVL01000046">
    <property type="protein sequence ID" value="OHA92545.1"/>
    <property type="molecule type" value="Genomic_DNA"/>
</dbReference>
<evidence type="ECO:0008006" key="3">
    <source>
        <dbReference type="Google" id="ProtNLM"/>
    </source>
</evidence>
<organism evidence="1 2">
    <name type="scientific">Candidatus Zambryskibacteria bacterium RIFCSPHIGHO2_02_38_10.5</name>
    <dbReference type="NCBI Taxonomy" id="1802742"/>
    <lineage>
        <taxon>Bacteria</taxon>
        <taxon>Candidatus Zambryskiibacteriota</taxon>
    </lineage>
</organism>
<comment type="caution">
    <text evidence="1">The sequence shown here is derived from an EMBL/GenBank/DDBJ whole genome shotgun (WGS) entry which is preliminary data.</text>
</comment>
<dbReference type="Proteomes" id="UP000179264">
    <property type="component" value="Unassembled WGS sequence"/>
</dbReference>
<proteinExistence type="predicted"/>
<sequence length="217" mass="25092">MVKSKFHGDDSGFIMELRNKPSDKWCLTARGRERCIPLRNWIERHAPLGDGLRLVTSPSIRAVETANLVLPKAAWTTDGLVRGQVWGGIECLPWSEWPEFCKSNGYDTLPSGFHQAYPNGEALAEVWKRTREFIKSLDRNTLVVTHGEVLLTTRIILESVPESDYHKLERNGNYIRNGHVAWYSKRNPYTGKLSQRFSFRRMWFDNTDTGWIKLTPR</sequence>
<dbReference type="InterPro" id="IPR013078">
    <property type="entry name" value="His_Pase_superF_clade-1"/>
</dbReference>
<dbReference type="Pfam" id="PF00300">
    <property type="entry name" value="His_Phos_1"/>
    <property type="match status" value="1"/>
</dbReference>